<gene>
    <name evidence="2" type="ORF">ABK249_22235</name>
</gene>
<name>A0ABV0M6Z6_9HYPH</name>
<keyword evidence="3" id="KW-1185">Reference proteome</keyword>
<dbReference type="RefSeq" id="WP_348864031.1">
    <property type="nucleotide sequence ID" value="NZ_JBEAAL010000019.1"/>
</dbReference>
<evidence type="ECO:0000313" key="2">
    <source>
        <dbReference type="EMBL" id="MEQ1407647.1"/>
    </source>
</evidence>
<protein>
    <submittedName>
        <fullName evidence="2">DUF6152 family protein</fullName>
    </submittedName>
</protein>
<sequence>MKMRILAMLFGAALSGALPVEAHHGWGYYDTTRPIYLSGRVTSVSWRNPHPEITVENEAGALPSTWDALPVPEELAELGFEATLRRVQPAAPAERWTLDLAPINRLEAWGMPREPKAGDVITAIAFPSCSEEGVARPALIVLDGVGVRQQSVALPAGCSGDPRG</sequence>
<feature type="chain" id="PRO_5047457639" evidence="1">
    <location>
        <begin position="23"/>
        <end position="164"/>
    </location>
</feature>
<dbReference type="Proteomes" id="UP001496627">
    <property type="component" value="Unassembled WGS sequence"/>
</dbReference>
<feature type="signal peptide" evidence="1">
    <location>
        <begin position="1"/>
        <end position="22"/>
    </location>
</feature>
<reference evidence="2 3" key="1">
    <citation type="submission" date="2024-05" db="EMBL/GenBank/DDBJ databases">
        <title>Neorhizobium sp. Rsf11, a plant growth promoting and heavy metal resistant PAH-degrader.</title>
        <authorList>
            <person name="Golubev S.N."/>
            <person name="Muratova A.Y."/>
            <person name="Markelova M.I."/>
        </authorList>
    </citation>
    <scope>NUCLEOTIDE SEQUENCE [LARGE SCALE GENOMIC DNA]</scope>
    <source>
        <strain evidence="2 3">Rsf11</strain>
    </source>
</reference>
<comment type="caution">
    <text evidence="2">The sequence shown here is derived from an EMBL/GenBank/DDBJ whole genome shotgun (WGS) entry which is preliminary data.</text>
</comment>
<evidence type="ECO:0000313" key="3">
    <source>
        <dbReference type="Proteomes" id="UP001496627"/>
    </source>
</evidence>
<keyword evidence="1" id="KW-0732">Signal</keyword>
<accession>A0ABV0M6Z6</accession>
<evidence type="ECO:0000256" key="1">
    <source>
        <dbReference type="SAM" id="SignalP"/>
    </source>
</evidence>
<dbReference type="InterPro" id="IPR046150">
    <property type="entry name" value="DUF6152"/>
</dbReference>
<organism evidence="2 3">
    <name type="scientific">Neorhizobium phenanthreniclasticum</name>
    <dbReference type="NCBI Taxonomy" id="3157917"/>
    <lineage>
        <taxon>Bacteria</taxon>
        <taxon>Pseudomonadati</taxon>
        <taxon>Pseudomonadota</taxon>
        <taxon>Alphaproteobacteria</taxon>
        <taxon>Hyphomicrobiales</taxon>
        <taxon>Rhizobiaceae</taxon>
        <taxon>Rhizobium/Agrobacterium group</taxon>
        <taxon>Neorhizobium</taxon>
    </lineage>
</organism>
<proteinExistence type="predicted"/>
<dbReference type="Pfam" id="PF19649">
    <property type="entry name" value="DUF6152"/>
    <property type="match status" value="1"/>
</dbReference>
<dbReference type="EMBL" id="JBEAAL010000019">
    <property type="protein sequence ID" value="MEQ1407647.1"/>
    <property type="molecule type" value="Genomic_DNA"/>
</dbReference>